<evidence type="ECO:0000313" key="3">
    <source>
        <dbReference type="Proteomes" id="UP000249324"/>
    </source>
</evidence>
<feature type="non-terminal residue" evidence="2">
    <location>
        <position position="1"/>
    </location>
</feature>
<accession>A0ABD6FLU6</accession>
<sequence>DEPPLPAVLAGSLPTASGYGTVPAVATADAREVLAAVIEPLESASGAPVVVHCCAPQPPIALLRAAGAGAVAIDATTIDGAPGALLDELGEAWDDGVVFVLGLVPATEPEHRIGLRDVVQPAFDLTGRLGFSRSILAERAIASPACGLAGASRSWMRRAIALAGDAAKAFVEPPENW</sequence>
<reference evidence="2 3" key="1">
    <citation type="journal article" date="2021" name="BMC Genomics">
        <title>Genome-resolved metagenome and metatranscriptome analyses of thermophilic composting reveal key bacterial players and their metabolic interactions.</title>
        <authorList>
            <person name="Braga L.P.P."/>
            <person name="Pereira R.V."/>
            <person name="Martins L.F."/>
            <person name="Moura L.M.S."/>
            <person name="Sanchez F.B."/>
            <person name="Patane J.S.L."/>
            <person name="da Silva A.M."/>
            <person name="Setubal J.C."/>
        </authorList>
    </citation>
    <scope>NUCLEOTIDE SEQUENCE [LARGE SCALE GENOMIC DNA]</scope>
    <source>
        <strain evidence="2">ZC4RG45</strain>
    </source>
</reference>
<dbReference type="EMBL" id="QGUI02000325">
    <property type="protein sequence ID" value="MFO7194012.1"/>
    <property type="molecule type" value="Genomic_DNA"/>
</dbReference>
<dbReference type="AlphaFoldDB" id="A0ABD6FLU6"/>
<feature type="domain" description="Cobalamin-independent methionine synthase MetE C-terminal/archaeal" evidence="1">
    <location>
        <begin position="35"/>
        <end position="168"/>
    </location>
</feature>
<dbReference type="InterPro" id="IPR002629">
    <property type="entry name" value="Met_Synth_C/arc"/>
</dbReference>
<dbReference type="Gene3D" id="3.20.20.210">
    <property type="match status" value="1"/>
</dbReference>
<gene>
    <name evidence="2" type="ORF">DIU77_017355</name>
</gene>
<dbReference type="Proteomes" id="UP000249324">
    <property type="component" value="Unassembled WGS sequence"/>
</dbReference>
<evidence type="ECO:0000313" key="2">
    <source>
        <dbReference type="EMBL" id="MFO7194012.1"/>
    </source>
</evidence>
<dbReference type="Pfam" id="PF01717">
    <property type="entry name" value="Meth_synt_2"/>
    <property type="match status" value="1"/>
</dbReference>
<evidence type="ECO:0000259" key="1">
    <source>
        <dbReference type="Pfam" id="PF01717"/>
    </source>
</evidence>
<dbReference type="SUPFAM" id="SSF51726">
    <property type="entry name" value="UROD/MetE-like"/>
    <property type="match status" value="1"/>
</dbReference>
<name>A0ABD6FLU6_9PSEU</name>
<organism evidence="2 3">
    <name type="scientific">Thermocrispum agreste</name>
    <dbReference type="NCBI Taxonomy" id="37925"/>
    <lineage>
        <taxon>Bacteria</taxon>
        <taxon>Bacillati</taxon>
        <taxon>Actinomycetota</taxon>
        <taxon>Actinomycetes</taxon>
        <taxon>Pseudonocardiales</taxon>
        <taxon>Pseudonocardiaceae</taxon>
        <taxon>Thermocrispum</taxon>
    </lineage>
</organism>
<proteinExistence type="predicted"/>
<comment type="caution">
    <text evidence="2">The sequence shown here is derived from an EMBL/GenBank/DDBJ whole genome shotgun (WGS) entry which is preliminary data.</text>
</comment>
<protein>
    <submittedName>
        <fullName evidence="2">Methionine synthase</fullName>
    </submittedName>
</protein>
<dbReference type="InterPro" id="IPR038071">
    <property type="entry name" value="UROD/MetE-like_sf"/>
</dbReference>